<feature type="chain" id="PRO_5032743105" description="HMA domain-containing protein" evidence="1">
    <location>
        <begin position="28"/>
        <end position="124"/>
    </location>
</feature>
<evidence type="ECO:0000313" key="2">
    <source>
        <dbReference type="EMBL" id="QPD04740.1"/>
    </source>
</evidence>
<dbReference type="InterPro" id="IPR036163">
    <property type="entry name" value="HMA_dom_sf"/>
</dbReference>
<evidence type="ECO:0008006" key="4">
    <source>
        <dbReference type="Google" id="ProtNLM"/>
    </source>
</evidence>
<sequence length="124" mass="13372">MRNIWSYRAFTPLFFLASLTLALPVSATPPIKERLPLTLTGTGCNGKETEMNAVLQAIPGVTGVYFNRVPGHVLVDINPAIVKPADVITRVNEAASSWQCKVEFIEGCISAPMPTASAAPHQHE</sequence>
<dbReference type="SUPFAM" id="SSF55008">
    <property type="entry name" value="HMA, heavy metal-associated domain"/>
    <property type="match status" value="1"/>
</dbReference>
<keyword evidence="1" id="KW-0732">Signal</keyword>
<protein>
    <recommendedName>
        <fullName evidence="4">HMA domain-containing protein</fullName>
    </recommendedName>
</protein>
<proteinExistence type="predicted"/>
<evidence type="ECO:0000256" key="1">
    <source>
        <dbReference type="SAM" id="SignalP"/>
    </source>
</evidence>
<dbReference type="EMBL" id="CP047423">
    <property type="protein sequence ID" value="QPD04740.1"/>
    <property type="molecule type" value="Genomic_DNA"/>
</dbReference>
<dbReference type="AlphaFoldDB" id="A0A7S8J080"/>
<dbReference type="GO" id="GO:0046872">
    <property type="term" value="F:metal ion binding"/>
    <property type="evidence" value="ECO:0007669"/>
    <property type="project" value="InterPro"/>
</dbReference>
<organism evidence="2 3">
    <name type="scientific">Candidatus Nitrospira kreftii</name>
    <dbReference type="NCBI Taxonomy" id="2652173"/>
    <lineage>
        <taxon>Bacteria</taxon>
        <taxon>Pseudomonadati</taxon>
        <taxon>Nitrospirota</taxon>
        <taxon>Nitrospiria</taxon>
        <taxon>Nitrospirales</taxon>
        <taxon>Nitrospiraceae</taxon>
        <taxon>Nitrospira</taxon>
    </lineage>
</organism>
<reference evidence="2 3" key="1">
    <citation type="journal article" date="2020" name="ISME J.">
        <title>Enrichment and physiological characterization of a novel comammox Nitrospira indicates ammonium inhibition of complete nitrification.</title>
        <authorList>
            <person name="Sakoula D."/>
            <person name="Koch H."/>
            <person name="Frank J."/>
            <person name="Jetten M.S.M."/>
            <person name="van Kessel M.A.H.J."/>
            <person name="Lucker S."/>
        </authorList>
    </citation>
    <scope>NUCLEOTIDE SEQUENCE [LARGE SCALE GENOMIC DNA]</scope>
    <source>
        <strain evidence="2">Comreactor17</strain>
    </source>
</reference>
<accession>A0A7S8J080</accession>
<dbReference type="KEGG" id="nkf:Nkreftii_002514"/>
<name>A0A7S8J080_9BACT</name>
<dbReference type="Proteomes" id="UP000593737">
    <property type="component" value="Chromosome"/>
</dbReference>
<feature type="signal peptide" evidence="1">
    <location>
        <begin position="1"/>
        <end position="27"/>
    </location>
</feature>
<evidence type="ECO:0000313" key="3">
    <source>
        <dbReference type="Proteomes" id="UP000593737"/>
    </source>
</evidence>
<gene>
    <name evidence="2" type="ORF">Nkreftii_002514</name>
</gene>